<evidence type="ECO:0000313" key="4">
    <source>
        <dbReference type="Proteomes" id="UP001321804"/>
    </source>
</evidence>
<dbReference type="GO" id="GO:0008834">
    <property type="term" value="F:ditrans,polycis-undecaprenyl-diphosphate synthase [(2E,6E)-farnesyl-diphosphate specific] activity"/>
    <property type="evidence" value="ECO:0007669"/>
    <property type="project" value="TreeGrafter"/>
</dbReference>
<comment type="similarity">
    <text evidence="2">Belongs to the UPP synthase family.</text>
</comment>
<feature type="binding site" evidence="2">
    <location>
        <position position="35"/>
    </location>
    <ligand>
        <name>substrate</name>
    </ligand>
</feature>
<feature type="active site" evidence="2">
    <location>
        <position position="18"/>
    </location>
</feature>
<dbReference type="GO" id="GO:0000287">
    <property type="term" value="F:magnesium ion binding"/>
    <property type="evidence" value="ECO:0007669"/>
    <property type="project" value="UniProtKB-UniRule"/>
</dbReference>
<feature type="binding site" evidence="2">
    <location>
        <position position="69"/>
    </location>
    <ligand>
        <name>substrate</name>
    </ligand>
</feature>
<dbReference type="GO" id="GO:0016094">
    <property type="term" value="P:polyprenol biosynthetic process"/>
    <property type="evidence" value="ECO:0007669"/>
    <property type="project" value="TreeGrafter"/>
</dbReference>
<dbReference type="GO" id="GO:0030145">
    <property type="term" value="F:manganese ion binding"/>
    <property type="evidence" value="ECO:0007669"/>
    <property type="project" value="TreeGrafter"/>
</dbReference>
<comment type="cofactor">
    <cofactor evidence="2">
        <name>Mg(2+)</name>
        <dbReference type="ChEBI" id="CHEBI:18420"/>
    </cofactor>
    <text evidence="2">Binds 2 magnesium ions per subunit.</text>
</comment>
<keyword evidence="2" id="KW-0479">Metal-binding</keyword>
<sequence>MTKEITPQVPKHVAIIMDGNGRWAQRRHLPRIAGHREGMENVRRIAIAANKLGIKVLTLYSFSTENWNRPRDEVSFLMKLPVVFFNKFVPELIDQNVVVKITGFIDQIPTDTLKAVREAEEKTKNNTGLILNFAFNYGGKAEIVNAAREIALDVKNGFITPEEIDESVFSKHLLTKLGNLDDVDLLIRTSGEQRISNFLLWQLAYAELYFTDTFWPDFSEEELLKAIENFENRNRRYGAL</sequence>
<feature type="binding site" evidence="2">
    <location>
        <position position="23"/>
    </location>
    <ligand>
        <name>substrate</name>
    </ligand>
</feature>
<dbReference type="EC" id="2.5.1.-" evidence="2"/>
<feature type="binding site" evidence="2">
    <location>
        <position position="31"/>
    </location>
    <ligand>
        <name>substrate</name>
    </ligand>
</feature>
<protein>
    <recommendedName>
        <fullName evidence="2">Isoprenyl transferase</fullName>
        <ecNumber evidence="2">2.5.1.-</ecNumber>
    </recommendedName>
</protein>
<dbReference type="EMBL" id="AP026801">
    <property type="protein sequence ID" value="BDR56309.1"/>
    <property type="molecule type" value="Genomic_DNA"/>
</dbReference>
<accession>A0AAU9CQU5</accession>
<dbReference type="InterPro" id="IPR001441">
    <property type="entry name" value="UPP_synth-like"/>
</dbReference>
<comment type="function">
    <text evidence="2">Catalyzes the condensation of isopentenyl diphosphate (IPP) with allylic pyrophosphates generating different type of terpenoids.</text>
</comment>
<feature type="binding site" evidence="2">
    <location>
        <position position="18"/>
    </location>
    <ligand>
        <name>Mg(2+)</name>
        <dbReference type="ChEBI" id="CHEBI:18420"/>
    </ligand>
</feature>
<keyword evidence="4" id="KW-1185">Reference proteome</keyword>
<evidence type="ECO:0000256" key="1">
    <source>
        <dbReference type="ARBA" id="ARBA00022679"/>
    </source>
</evidence>
<organism evidence="3 4">
    <name type="scientific">Xylocopilactobacillus apis</name>
    <dbReference type="NCBI Taxonomy" id="2932183"/>
    <lineage>
        <taxon>Bacteria</taxon>
        <taxon>Bacillati</taxon>
        <taxon>Bacillota</taxon>
        <taxon>Bacilli</taxon>
        <taxon>Lactobacillales</taxon>
        <taxon>Lactobacillaceae</taxon>
        <taxon>Xylocopilactobacillus</taxon>
    </lineage>
</organism>
<dbReference type="InterPro" id="IPR018520">
    <property type="entry name" value="UPP_synth-like_CS"/>
</dbReference>
<dbReference type="CDD" id="cd00475">
    <property type="entry name" value="Cis_IPPS"/>
    <property type="match status" value="1"/>
</dbReference>
<dbReference type="AlphaFoldDB" id="A0AAU9CQU5"/>
<dbReference type="Proteomes" id="UP001321804">
    <property type="component" value="Chromosome"/>
</dbReference>
<dbReference type="NCBIfam" id="NF011405">
    <property type="entry name" value="PRK14830.1"/>
    <property type="match status" value="1"/>
</dbReference>
<dbReference type="RefSeq" id="WP_317698218.1">
    <property type="nucleotide sequence ID" value="NZ_AP026801.1"/>
</dbReference>
<dbReference type="SUPFAM" id="SSF64005">
    <property type="entry name" value="Undecaprenyl diphosphate synthase"/>
    <property type="match status" value="1"/>
</dbReference>
<dbReference type="FunFam" id="3.40.1180.10:FF:000001">
    <property type="entry name" value="(2E,6E)-farnesyl-diphosphate-specific ditrans,polycis-undecaprenyl-diphosphate synthase"/>
    <property type="match status" value="1"/>
</dbReference>
<name>A0AAU9CQU5_9LACO</name>
<reference evidence="3 4" key="1">
    <citation type="journal article" date="2023" name="Microbiol. Spectr.">
        <title>Symbiosis of Carpenter Bees with Uncharacterized Lactic Acid Bacteria Showing NAD Auxotrophy.</title>
        <authorList>
            <person name="Kawasaki S."/>
            <person name="Ozawa K."/>
            <person name="Mori T."/>
            <person name="Yamamoto A."/>
            <person name="Ito M."/>
            <person name="Ohkuma M."/>
            <person name="Sakamoto M."/>
            <person name="Matsutani M."/>
        </authorList>
    </citation>
    <scope>NUCLEOTIDE SEQUENCE [LARGE SCALE GENOMIC DNA]</scope>
    <source>
        <strain evidence="3 4">KimC2</strain>
    </source>
</reference>
<dbReference type="HAMAP" id="MF_01139">
    <property type="entry name" value="ISPT"/>
    <property type="match status" value="1"/>
</dbReference>
<keyword evidence="1 2" id="KW-0808">Transferase</keyword>
<proteinExistence type="inferred from homology"/>
<feature type="binding site" evidence="2">
    <location>
        <position position="188"/>
    </location>
    <ligand>
        <name>substrate</name>
    </ligand>
</feature>
<feature type="binding site" evidence="2">
    <location>
        <begin position="63"/>
        <end position="65"/>
    </location>
    <ligand>
        <name>substrate</name>
    </ligand>
</feature>
<feature type="binding site" evidence="2">
    <location>
        <position position="67"/>
    </location>
    <ligand>
        <name>substrate</name>
    </ligand>
</feature>
<evidence type="ECO:0000313" key="3">
    <source>
        <dbReference type="EMBL" id="BDR56309.1"/>
    </source>
</evidence>
<feature type="active site" description="Proton acceptor" evidence="2">
    <location>
        <position position="66"/>
    </location>
</feature>
<evidence type="ECO:0000256" key="2">
    <source>
        <dbReference type="HAMAP-Rule" id="MF_01139"/>
    </source>
</evidence>
<gene>
    <name evidence="3" type="primary">uppS</name>
    <name evidence="3" type="ORF">KIMC2_08710</name>
</gene>
<comment type="subunit">
    <text evidence="2">Homodimer.</text>
</comment>
<dbReference type="Pfam" id="PF01255">
    <property type="entry name" value="Prenyltransf"/>
    <property type="match status" value="1"/>
</dbReference>
<feature type="binding site" evidence="2">
    <location>
        <begin position="194"/>
        <end position="196"/>
    </location>
    <ligand>
        <name>substrate</name>
    </ligand>
</feature>
<dbReference type="PANTHER" id="PTHR10291:SF0">
    <property type="entry name" value="DEHYDRODOLICHYL DIPHOSPHATE SYNTHASE 2"/>
    <property type="match status" value="1"/>
</dbReference>
<dbReference type="KEGG" id="xak:KIMC2_08710"/>
<dbReference type="PANTHER" id="PTHR10291">
    <property type="entry name" value="DEHYDRODOLICHYL DIPHOSPHATE SYNTHASE FAMILY MEMBER"/>
    <property type="match status" value="1"/>
</dbReference>
<dbReference type="GO" id="GO:0005829">
    <property type="term" value="C:cytosol"/>
    <property type="evidence" value="ECO:0007669"/>
    <property type="project" value="TreeGrafter"/>
</dbReference>
<feature type="binding site" evidence="2">
    <location>
        <position position="207"/>
    </location>
    <ligand>
        <name>Mg(2+)</name>
        <dbReference type="ChEBI" id="CHEBI:18420"/>
    </ligand>
</feature>
<dbReference type="NCBIfam" id="TIGR00055">
    <property type="entry name" value="uppS"/>
    <property type="match status" value="1"/>
</dbReference>
<feature type="binding site" evidence="2">
    <location>
        <begin position="19"/>
        <end position="22"/>
    </location>
    <ligand>
        <name>substrate</name>
    </ligand>
</feature>
<dbReference type="PROSITE" id="PS01066">
    <property type="entry name" value="UPP_SYNTHASE"/>
    <property type="match status" value="1"/>
</dbReference>
<keyword evidence="2" id="KW-0460">Magnesium</keyword>
<dbReference type="InterPro" id="IPR036424">
    <property type="entry name" value="UPP_synth-like_sf"/>
</dbReference>
<dbReference type="Gene3D" id="3.40.1180.10">
    <property type="entry name" value="Decaprenyl diphosphate synthase-like"/>
    <property type="match status" value="1"/>
</dbReference>